<name>A0A9D4IYT0_DREPO</name>
<comment type="caution">
    <text evidence="1">The sequence shown here is derived from an EMBL/GenBank/DDBJ whole genome shotgun (WGS) entry which is preliminary data.</text>
</comment>
<accession>A0A9D4IYT0</accession>
<dbReference type="Proteomes" id="UP000828390">
    <property type="component" value="Unassembled WGS sequence"/>
</dbReference>
<proteinExistence type="predicted"/>
<reference evidence="1" key="1">
    <citation type="journal article" date="2019" name="bioRxiv">
        <title>The Genome of the Zebra Mussel, Dreissena polymorpha: A Resource for Invasive Species Research.</title>
        <authorList>
            <person name="McCartney M.A."/>
            <person name="Auch B."/>
            <person name="Kono T."/>
            <person name="Mallez S."/>
            <person name="Zhang Y."/>
            <person name="Obille A."/>
            <person name="Becker A."/>
            <person name="Abrahante J.E."/>
            <person name="Garbe J."/>
            <person name="Badalamenti J.P."/>
            <person name="Herman A."/>
            <person name="Mangelson H."/>
            <person name="Liachko I."/>
            <person name="Sullivan S."/>
            <person name="Sone E.D."/>
            <person name="Koren S."/>
            <person name="Silverstein K.A.T."/>
            <person name="Beckman K.B."/>
            <person name="Gohl D.M."/>
        </authorList>
    </citation>
    <scope>NUCLEOTIDE SEQUENCE</scope>
    <source>
        <strain evidence="1">Duluth1</strain>
        <tissue evidence="1">Whole animal</tissue>
    </source>
</reference>
<evidence type="ECO:0000313" key="1">
    <source>
        <dbReference type="EMBL" id="KAH3789258.1"/>
    </source>
</evidence>
<sequence length="50" mass="5416">MCGQCSSRPACTIAVRYEVVVMSFVASVAHDQPAQSLSAMKSWSCPLWPV</sequence>
<protein>
    <submittedName>
        <fullName evidence="1">Uncharacterized protein</fullName>
    </submittedName>
</protein>
<keyword evidence="2" id="KW-1185">Reference proteome</keyword>
<reference evidence="1" key="2">
    <citation type="submission" date="2020-11" db="EMBL/GenBank/DDBJ databases">
        <authorList>
            <person name="McCartney M.A."/>
            <person name="Auch B."/>
            <person name="Kono T."/>
            <person name="Mallez S."/>
            <person name="Becker A."/>
            <person name="Gohl D.M."/>
            <person name="Silverstein K.A.T."/>
            <person name="Koren S."/>
            <person name="Bechman K.B."/>
            <person name="Herman A."/>
            <person name="Abrahante J.E."/>
            <person name="Garbe J."/>
        </authorList>
    </citation>
    <scope>NUCLEOTIDE SEQUENCE</scope>
    <source>
        <strain evidence="1">Duluth1</strain>
        <tissue evidence="1">Whole animal</tissue>
    </source>
</reference>
<evidence type="ECO:0000313" key="2">
    <source>
        <dbReference type="Proteomes" id="UP000828390"/>
    </source>
</evidence>
<dbReference type="AlphaFoldDB" id="A0A9D4IYT0"/>
<dbReference type="EMBL" id="JAIWYP010000008">
    <property type="protein sequence ID" value="KAH3789258.1"/>
    <property type="molecule type" value="Genomic_DNA"/>
</dbReference>
<gene>
    <name evidence="1" type="ORF">DPMN_167433</name>
</gene>
<organism evidence="1 2">
    <name type="scientific">Dreissena polymorpha</name>
    <name type="common">Zebra mussel</name>
    <name type="synonym">Mytilus polymorpha</name>
    <dbReference type="NCBI Taxonomy" id="45954"/>
    <lineage>
        <taxon>Eukaryota</taxon>
        <taxon>Metazoa</taxon>
        <taxon>Spiralia</taxon>
        <taxon>Lophotrochozoa</taxon>
        <taxon>Mollusca</taxon>
        <taxon>Bivalvia</taxon>
        <taxon>Autobranchia</taxon>
        <taxon>Heteroconchia</taxon>
        <taxon>Euheterodonta</taxon>
        <taxon>Imparidentia</taxon>
        <taxon>Neoheterodontei</taxon>
        <taxon>Myida</taxon>
        <taxon>Dreissenoidea</taxon>
        <taxon>Dreissenidae</taxon>
        <taxon>Dreissena</taxon>
    </lineage>
</organism>